<keyword evidence="2 10" id="KW-0819">tRNA processing</keyword>
<evidence type="ECO:0000256" key="3">
    <source>
        <dbReference type="ARBA" id="ARBA00022695"/>
    </source>
</evidence>
<comment type="similarity">
    <text evidence="10">Belongs to the tRNA nucleotidyltransferase/poly(A) polymerase family. Archaeal CCA-adding enzyme subfamily.</text>
</comment>
<keyword evidence="6 10" id="KW-0692">RNA repair</keyword>
<feature type="binding site" evidence="10">
    <location>
        <position position="187"/>
    </location>
    <ligand>
        <name>ATP</name>
        <dbReference type="ChEBI" id="CHEBI:30616"/>
    </ligand>
</feature>
<feature type="binding site" evidence="10">
    <location>
        <position position="159"/>
    </location>
    <ligand>
        <name>CTP</name>
        <dbReference type="ChEBI" id="CHEBI:37563"/>
    </ligand>
</feature>
<keyword evidence="3 10" id="KW-0548">Nucleotidyltransferase</keyword>
<comment type="cofactor">
    <cofactor evidence="10">
        <name>Mg(2+)</name>
        <dbReference type="ChEBI" id="CHEBI:18420"/>
    </cofactor>
</comment>
<feature type="binding site" evidence="10">
    <location>
        <position position="187"/>
    </location>
    <ligand>
        <name>CTP</name>
        <dbReference type="ChEBI" id="CHEBI:37563"/>
    </ligand>
</feature>
<evidence type="ECO:0000256" key="7">
    <source>
        <dbReference type="ARBA" id="ARBA00022840"/>
    </source>
</evidence>
<protein>
    <recommendedName>
        <fullName evidence="10">CCA-adding enzyme</fullName>
        <ecNumber evidence="10">2.7.7.72</ecNumber>
    </recommendedName>
    <alternativeName>
        <fullName evidence="10">CCA tRNA nucleotidyltransferase</fullName>
    </alternativeName>
    <alternativeName>
        <fullName evidence="10">tRNA CCA-pyrophosphorylase</fullName>
    </alternativeName>
    <alternativeName>
        <fullName evidence="10">tRNA adenylyl-/cytidylyl- transferase</fullName>
    </alternativeName>
    <alternativeName>
        <fullName evidence="10">tRNA nucleotidyltransferase</fullName>
    </alternativeName>
    <alternativeName>
        <fullName evidence="10">tRNA-NT</fullName>
    </alternativeName>
</protein>
<evidence type="ECO:0000256" key="5">
    <source>
        <dbReference type="ARBA" id="ARBA00022741"/>
    </source>
</evidence>
<dbReference type="Pfam" id="PF21133">
    <property type="entry name" value="CAA_C"/>
    <property type="match status" value="1"/>
</dbReference>
<dbReference type="GO" id="GO:0000287">
    <property type="term" value="F:magnesium ion binding"/>
    <property type="evidence" value="ECO:0007669"/>
    <property type="project" value="UniProtKB-UniRule"/>
</dbReference>
<keyword evidence="9 10" id="KW-0694">RNA-binding</keyword>
<dbReference type="EC" id="2.7.7.72" evidence="10"/>
<dbReference type="PANTHER" id="PTHR39643:SF1">
    <property type="entry name" value="CCA-ADDING ENZYME"/>
    <property type="match status" value="1"/>
</dbReference>
<evidence type="ECO:0000256" key="6">
    <source>
        <dbReference type="ARBA" id="ARBA00022800"/>
    </source>
</evidence>
<dbReference type="NCBIfam" id="TIGR03671">
    <property type="entry name" value="cca_archaeal"/>
    <property type="match status" value="1"/>
</dbReference>
<dbReference type="Gene3D" id="1.10.1410.30">
    <property type="entry name" value="CCA tRNA nucleotidyltransferase, domain 2"/>
    <property type="match status" value="1"/>
</dbReference>
<dbReference type="InterPro" id="IPR011068">
    <property type="entry name" value="NuclTrfase_I-like_C"/>
</dbReference>
<organism evidence="14 15">
    <name type="scientific">Methanolapillus ohkumae</name>
    <dbReference type="NCBI Taxonomy" id="3028298"/>
    <lineage>
        <taxon>Archaea</taxon>
        <taxon>Methanobacteriati</taxon>
        <taxon>Methanobacteriota</taxon>
        <taxon>Stenosarchaea group</taxon>
        <taxon>Methanomicrobia</taxon>
        <taxon>Methanosarcinales</taxon>
        <taxon>Methanosarcinaceae</taxon>
        <taxon>Methanolapillus</taxon>
    </lineage>
</organism>
<sequence length="471" mass="53833">MVLNKKTKVPEETISEADFLKIRESILQNIRPNDSEKQRLEAAKSELIEIVCRTAEKFNETDVIPISVGSAERSTWLSGNHDIDLFVSYPEEVSREEMEKRSRRLLMEVAKTGNSWEDRHSEHPYIHIRKDGFEIDLVPCFRVKSASEIKSAVDRTPFHCRFIKERIQGKEDEVLLLKQFMKGTGVYGSEVRNGGFSGYLTEILVIRYGSFENVLKKAAYWRFGENIDLMNHQSQPHSDPLVVTDPTDPNRNVAAALSLTRFSQFVNAAGRYMKNPDIGFFTKPDYPPLSPTDFKKIVSLRGTDWMAVTFPAPKKADDTLYPQLFRLENSLAEILTANDFTVMNTHAFAESEGNCVLLIELASKKLPPLQKRTGPPVWAVENTQSFYDKYKDHPDTFTLKIKNEFIVAEIVRKYQSAEQLIADKILKEAALGRHVRDAVLSGYEIIGIEEICKIKSPAFWKMMNEKLTKQI</sequence>
<feature type="binding site" evidence="10">
    <location>
        <position position="73"/>
    </location>
    <ligand>
        <name>CTP</name>
        <dbReference type="ChEBI" id="CHEBI:37563"/>
    </ligand>
</feature>
<comment type="catalytic activity">
    <reaction evidence="10">
        <text>a tRNA with a 3' CCA end + 2 CTP + ATP = a tRNA with a 3' CCACCA end + 3 diphosphate</text>
        <dbReference type="Rhea" id="RHEA:76235"/>
        <dbReference type="Rhea" id="RHEA-COMP:10468"/>
        <dbReference type="Rhea" id="RHEA-COMP:18655"/>
        <dbReference type="ChEBI" id="CHEBI:30616"/>
        <dbReference type="ChEBI" id="CHEBI:33019"/>
        <dbReference type="ChEBI" id="CHEBI:37563"/>
        <dbReference type="ChEBI" id="CHEBI:83071"/>
        <dbReference type="ChEBI" id="CHEBI:195187"/>
    </reaction>
</comment>
<dbReference type="InterPro" id="IPR043519">
    <property type="entry name" value="NT_sf"/>
</dbReference>
<proteinExistence type="inferred from homology"/>
<dbReference type="InterPro" id="IPR008229">
    <property type="entry name" value="CCA-adding_arc"/>
</dbReference>
<keyword evidence="5 10" id="KW-0547">Nucleotide-binding</keyword>
<dbReference type="InterPro" id="IPR006116">
    <property type="entry name" value="NT_2-5OAS_ClassI-CCAase"/>
</dbReference>
<reference evidence="14 15" key="1">
    <citation type="submission" date="2023-07" db="EMBL/GenBank/DDBJ databases">
        <title>Closed genome sequence of Methanosarcinaceae archaeon Am2.</title>
        <authorList>
            <person name="Poehlein A."/>
            <person name="Protasov E."/>
            <person name="Platt K."/>
            <person name="Reeh H."/>
            <person name="Daniel R."/>
            <person name="Brune A."/>
        </authorList>
    </citation>
    <scope>NUCLEOTIDE SEQUENCE [LARGE SCALE GENOMIC DNA]</scope>
    <source>
        <strain evidence="14 15">Am2</strain>
    </source>
</reference>
<keyword evidence="7 10" id="KW-0067">ATP-binding</keyword>
<feature type="binding site" evidence="10">
    <location>
        <position position="84"/>
    </location>
    <ligand>
        <name>Mg(2+)</name>
        <dbReference type="ChEBI" id="CHEBI:18420"/>
    </ligand>
</feature>
<evidence type="ECO:0000256" key="9">
    <source>
        <dbReference type="ARBA" id="ARBA00022884"/>
    </source>
</evidence>
<feature type="domain" description="CCA-adding enzyme C-terminal" evidence="13">
    <location>
        <begin position="301"/>
        <end position="446"/>
    </location>
</feature>
<comment type="function">
    <text evidence="10">Catalyzes the addition and repair of the essential 3'-terminal CCA sequence in tRNAs without using a nucleic acid template. Adds these three nucleotides in the order of C, C, and A to the tRNA nucleotide-73, using CTP and ATP as substrates and producing inorganic pyrophosphate. tRNA 3'-terminal CCA addition is required both for tRNA processing and repair. Also involved in tRNA surveillance by mediating tandem CCA addition to generate a CCACCA at the 3' terminus of unstable tRNAs. While stable tRNAs receive only 3'-terminal CCA, unstable tRNAs are marked with CCACCA and rapidly degraded.</text>
</comment>
<evidence type="ECO:0000313" key="14">
    <source>
        <dbReference type="EMBL" id="WNY26529.1"/>
    </source>
</evidence>
<dbReference type="SUPFAM" id="SSF81631">
    <property type="entry name" value="PAP/OAS1 substrate-binding domain"/>
    <property type="match status" value="1"/>
</dbReference>
<dbReference type="Pfam" id="PF01909">
    <property type="entry name" value="NTP_transf_2"/>
    <property type="match status" value="1"/>
</dbReference>
<dbReference type="PIRSF" id="PIRSF005335">
    <property type="entry name" value="CCA_arch"/>
    <property type="match status" value="1"/>
</dbReference>
<dbReference type="PANTHER" id="PTHR39643">
    <property type="entry name" value="CCA-ADDING ENZYME"/>
    <property type="match status" value="1"/>
</dbReference>
<dbReference type="GO" id="GO:0001680">
    <property type="term" value="P:tRNA 3'-terminal CCA addition"/>
    <property type="evidence" value="ECO:0007669"/>
    <property type="project" value="UniProtKB-UniRule"/>
</dbReference>
<dbReference type="AlphaFoldDB" id="A0AA96V4P0"/>
<evidence type="ECO:0000259" key="11">
    <source>
        <dbReference type="Pfam" id="PF01909"/>
    </source>
</evidence>
<feature type="binding site" evidence="10">
    <location>
        <position position="82"/>
    </location>
    <ligand>
        <name>Mg(2+)</name>
        <dbReference type="ChEBI" id="CHEBI:18420"/>
    </ligand>
</feature>
<dbReference type="GO" id="GO:0042245">
    <property type="term" value="P:RNA repair"/>
    <property type="evidence" value="ECO:0007669"/>
    <property type="project" value="UniProtKB-KW"/>
</dbReference>
<keyword evidence="1 10" id="KW-0808">Transferase</keyword>
<evidence type="ECO:0000259" key="13">
    <source>
        <dbReference type="Pfam" id="PF21133"/>
    </source>
</evidence>
<feature type="binding site" evidence="10">
    <location>
        <position position="178"/>
    </location>
    <ligand>
        <name>CTP</name>
        <dbReference type="ChEBI" id="CHEBI:37563"/>
    </ligand>
</feature>
<dbReference type="InterPro" id="IPR042090">
    <property type="entry name" value="CCA_tRNA_nucleotrans_2"/>
</dbReference>
<keyword evidence="15" id="KW-1185">Reference proteome</keyword>
<dbReference type="GO" id="GO:0000049">
    <property type="term" value="F:tRNA binding"/>
    <property type="evidence" value="ECO:0007669"/>
    <property type="project" value="UniProtKB-UniRule"/>
</dbReference>
<dbReference type="Gene3D" id="3.30.460.10">
    <property type="entry name" value="Beta Polymerase, domain 2"/>
    <property type="match status" value="1"/>
</dbReference>
<feature type="binding site" evidence="10">
    <location>
        <position position="73"/>
    </location>
    <ligand>
        <name>ATP</name>
        <dbReference type="ChEBI" id="CHEBI:30616"/>
    </ligand>
</feature>
<dbReference type="HAMAP" id="MF_01264">
    <property type="entry name" value="CCA_arch"/>
    <property type="match status" value="1"/>
</dbReference>
<feature type="binding site" evidence="10">
    <location>
        <position position="136"/>
    </location>
    <ligand>
        <name>Mg(2+)</name>
        <dbReference type="ChEBI" id="CHEBI:18420"/>
    </ligand>
</feature>
<evidence type="ECO:0000256" key="10">
    <source>
        <dbReference type="HAMAP-Rule" id="MF_01264"/>
    </source>
</evidence>
<keyword evidence="8 10" id="KW-0460">Magnesium</keyword>
<keyword evidence="4 10" id="KW-0479">Metal-binding</keyword>
<dbReference type="Proteomes" id="UP001304970">
    <property type="component" value="Chromosome"/>
</dbReference>
<comment type="catalytic activity">
    <reaction evidence="10">
        <text>a tRNA precursor + 2 CTP + ATP = a tRNA with a 3' CCA end + 3 diphosphate</text>
        <dbReference type="Rhea" id="RHEA:14433"/>
        <dbReference type="Rhea" id="RHEA-COMP:10465"/>
        <dbReference type="Rhea" id="RHEA-COMP:10468"/>
        <dbReference type="ChEBI" id="CHEBI:30616"/>
        <dbReference type="ChEBI" id="CHEBI:33019"/>
        <dbReference type="ChEBI" id="CHEBI:37563"/>
        <dbReference type="ChEBI" id="CHEBI:74896"/>
        <dbReference type="ChEBI" id="CHEBI:83071"/>
        <dbReference type="EC" id="2.7.7.72"/>
    </reaction>
</comment>
<dbReference type="RefSeq" id="WP_338098054.1">
    <property type="nucleotide sequence ID" value="NZ_CP131061.1"/>
</dbReference>
<dbReference type="GO" id="GO:0005524">
    <property type="term" value="F:ATP binding"/>
    <property type="evidence" value="ECO:0007669"/>
    <property type="project" value="UniProtKB-UniRule"/>
</dbReference>
<comment type="subunit">
    <text evidence="10">Homodimer.</text>
</comment>
<dbReference type="Gene3D" id="3.30.70.1550">
    <property type="entry name" value="Archaeal tRNA CCA-adding enzyme catalytic domain"/>
    <property type="match status" value="1"/>
</dbReference>
<dbReference type="SUPFAM" id="SSF81301">
    <property type="entry name" value="Nucleotidyltransferase"/>
    <property type="match status" value="1"/>
</dbReference>
<gene>
    <name evidence="10" type="primary">cca</name>
    <name evidence="14" type="ORF">MsAm2_02920</name>
</gene>
<feature type="binding site" evidence="10">
    <location>
        <position position="159"/>
    </location>
    <ligand>
        <name>ATP</name>
        <dbReference type="ChEBI" id="CHEBI:30616"/>
    </ligand>
</feature>
<feature type="binding site" evidence="10">
    <location>
        <position position="178"/>
    </location>
    <ligand>
        <name>ATP</name>
        <dbReference type="ChEBI" id="CHEBI:30616"/>
    </ligand>
</feature>
<evidence type="ECO:0000256" key="8">
    <source>
        <dbReference type="ARBA" id="ARBA00022842"/>
    </source>
</evidence>
<evidence type="ECO:0000256" key="2">
    <source>
        <dbReference type="ARBA" id="ARBA00022694"/>
    </source>
</evidence>
<accession>A0AA96V4P0</accession>
<dbReference type="EMBL" id="CP131061">
    <property type="protein sequence ID" value="WNY26529.1"/>
    <property type="molecule type" value="Genomic_DNA"/>
</dbReference>
<evidence type="ECO:0000259" key="12">
    <source>
        <dbReference type="Pfam" id="PF09249"/>
    </source>
</evidence>
<feature type="binding site" evidence="10">
    <location>
        <position position="70"/>
    </location>
    <ligand>
        <name>ATP</name>
        <dbReference type="ChEBI" id="CHEBI:30616"/>
    </ligand>
</feature>
<evidence type="ECO:0000256" key="4">
    <source>
        <dbReference type="ARBA" id="ARBA00022723"/>
    </source>
</evidence>
<feature type="domain" description="Polymerase nucleotidyl transferase" evidence="11">
    <location>
        <begin position="67"/>
        <end position="159"/>
    </location>
</feature>
<name>A0AA96V4P0_9EURY</name>
<dbReference type="GeneID" id="89227692"/>
<dbReference type="InterPro" id="IPR048833">
    <property type="entry name" value="CAA_C"/>
</dbReference>
<dbReference type="SUPFAM" id="SSF55003">
    <property type="entry name" value="PAP/Archaeal CCA-adding enzyme, C-terminal domain"/>
    <property type="match status" value="1"/>
</dbReference>
<evidence type="ECO:0000313" key="15">
    <source>
        <dbReference type="Proteomes" id="UP001304970"/>
    </source>
</evidence>
<comment type="miscellaneous">
    <text evidence="10">A single active site specifically recognizes both ATP and CTP and is responsible for their addition.</text>
</comment>
<dbReference type="InterPro" id="IPR015329">
    <property type="entry name" value="tRNA_NucTransf2"/>
</dbReference>
<dbReference type="Gene3D" id="3.30.70.590">
    <property type="entry name" value="Poly(A) polymerase predicted RNA binding domain"/>
    <property type="match status" value="1"/>
</dbReference>
<feature type="binding site" evidence="10">
    <location>
        <position position="70"/>
    </location>
    <ligand>
        <name>CTP</name>
        <dbReference type="ChEBI" id="CHEBI:37563"/>
    </ligand>
</feature>
<evidence type="ECO:0000256" key="1">
    <source>
        <dbReference type="ARBA" id="ARBA00022679"/>
    </source>
</evidence>
<dbReference type="GO" id="GO:0004810">
    <property type="term" value="F:CCA tRNA nucleotidyltransferase activity"/>
    <property type="evidence" value="ECO:0007669"/>
    <property type="project" value="UniProtKB-UniRule"/>
</dbReference>
<dbReference type="Pfam" id="PF09249">
    <property type="entry name" value="tRNA_NucTransf2"/>
    <property type="match status" value="1"/>
</dbReference>
<dbReference type="CDD" id="cd05400">
    <property type="entry name" value="NT_2-5OAS_ClassI-CCAase"/>
    <property type="match status" value="1"/>
</dbReference>
<feature type="domain" description="tRNA nucleotidyltransferase substrate binding" evidence="12">
    <location>
        <begin position="172"/>
        <end position="282"/>
    </location>
</feature>
<dbReference type="InterPro" id="IPR002934">
    <property type="entry name" value="Polymerase_NTP_transf_dom"/>
</dbReference>